<organism evidence="1 2">
    <name type="scientific">Populus trichocarpa</name>
    <name type="common">Western balsam poplar</name>
    <name type="synonym">Populus balsamifera subsp. trichocarpa</name>
    <dbReference type="NCBI Taxonomy" id="3694"/>
    <lineage>
        <taxon>Eukaryota</taxon>
        <taxon>Viridiplantae</taxon>
        <taxon>Streptophyta</taxon>
        <taxon>Embryophyta</taxon>
        <taxon>Tracheophyta</taxon>
        <taxon>Spermatophyta</taxon>
        <taxon>Magnoliopsida</taxon>
        <taxon>eudicotyledons</taxon>
        <taxon>Gunneridae</taxon>
        <taxon>Pentapetalae</taxon>
        <taxon>rosids</taxon>
        <taxon>fabids</taxon>
        <taxon>Malpighiales</taxon>
        <taxon>Salicaceae</taxon>
        <taxon>Saliceae</taxon>
        <taxon>Populus</taxon>
    </lineage>
</organism>
<keyword evidence="2" id="KW-1185">Reference proteome</keyword>
<reference evidence="1 2" key="1">
    <citation type="journal article" date="2006" name="Science">
        <title>The genome of black cottonwood, Populus trichocarpa (Torr. &amp; Gray).</title>
        <authorList>
            <person name="Tuskan G.A."/>
            <person name="Difazio S."/>
            <person name="Jansson S."/>
            <person name="Bohlmann J."/>
            <person name="Grigoriev I."/>
            <person name="Hellsten U."/>
            <person name="Putnam N."/>
            <person name="Ralph S."/>
            <person name="Rombauts S."/>
            <person name="Salamov A."/>
            <person name="Schein J."/>
            <person name="Sterck L."/>
            <person name="Aerts A."/>
            <person name="Bhalerao R.R."/>
            <person name="Bhalerao R.P."/>
            <person name="Blaudez D."/>
            <person name="Boerjan W."/>
            <person name="Brun A."/>
            <person name="Brunner A."/>
            <person name="Busov V."/>
            <person name="Campbell M."/>
            <person name="Carlson J."/>
            <person name="Chalot M."/>
            <person name="Chapman J."/>
            <person name="Chen G.L."/>
            <person name="Cooper D."/>
            <person name="Coutinho P.M."/>
            <person name="Couturier J."/>
            <person name="Covert S."/>
            <person name="Cronk Q."/>
            <person name="Cunningham R."/>
            <person name="Davis J."/>
            <person name="Degroeve S."/>
            <person name="Dejardin A."/>
            <person name="Depamphilis C."/>
            <person name="Detter J."/>
            <person name="Dirks B."/>
            <person name="Dubchak I."/>
            <person name="Duplessis S."/>
            <person name="Ehlting J."/>
            <person name="Ellis B."/>
            <person name="Gendler K."/>
            <person name="Goodstein D."/>
            <person name="Gribskov M."/>
            <person name="Grimwood J."/>
            <person name="Groover A."/>
            <person name="Gunter L."/>
            <person name="Hamberger B."/>
            <person name="Heinze B."/>
            <person name="Helariutta Y."/>
            <person name="Henrissat B."/>
            <person name="Holligan D."/>
            <person name="Holt R."/>
            <person name="Huang W."/>
            <person name="Islam-Faridi N."/>
            <person name="Jones S."/>
            <person name="Jones-Rhoades M."/>
            <person name="Jorgensen R."/>
            <person name="Joshi C."/>
            <person name="Kangasjarvi J."/>
            <person name="Karlsson J."/>
            <person name="Kelleher C."/>
            <person name="Kirkpatrick R."/>
            <person name="Kirst M."/>
            <person name="Kohler A."/>
            <person name="Kalluri U."/>
            <person name="Larimer F."/>
            <person name="Leebens-Mack J."/>
            <person name="Leple J.C."/>
            <person name="Locascio P."/>
            <person name="Lou Y."/>
            <person name="Lucas S."/>
            <person name="Martin F."/>
            <person name="Montanini B."/>
            <person name="Napoli C."/>
            <person name="Nelson D.R."/>
            <person name="Nelson C."/>
            <person name="Nieminen K."/>
            <person name="Nilsson O."/>
            <person name="Pereda V."/>
            <person name="Peter G."/>
            <person name="Philippe R."/>
            <person name="Pilate G."/>
            <person name="Poliakov A."/>
            <person name="Razumovskaya J."/>
            <person name="Richardson P."/>
            <person name="Rinaldi C."/>
            <person name="Ritland K."/>
            <person name="Rouze P."/>
            <person name="Ryaboy D."/>
            <person name="Schmutz J."/>
            <person name="Schrader J."/>
            <person name="Segerman B."/>
            <person name="Shin H."/>
            <person name="Siddiqui A."/>
            <person name="Sterky F."/>
            <person name="Terry A."/>
            <person name="Tsai C.J."/>
            <person name="Uberbacher E."/>
            <person name="Unneberg P."/>
            <person name="Vahala J."/>
            <person name="Wall K."/>
            <person name="Wessler S."/>
            <person name="Yang G."/>
            <person name="Yin T."/>
            <person name="Douglas C."/>
            <person name="Marra M."/>
            <person name="Sandberg G."/>
            <person name="Van de Peer Y."/>
            <person name="Rokhsar D."/>
        </authorList>
    </citation>
    <scope>NUCLEOTIDE SEQUENCE [LARGE SCALE GENOMIC DNA]</scope>
    <source>
        <strain evidence="2">cv. Nisqually</strain>
    </source>
</reference>
<evidence type="ECO:0000313" key="2">
    <source>
        <dbReference type="Proteomes" id="UP000006729"/>
    </source>
</evidence>
<sequence>MQVWILESTSPLTRQLVNRKQLAIWCKQDHSPPRSFNHKLMLPLKATLQLSHLQKNTRLAVSSTSKVSPFNTFLTFFSSTFVIHVIFFFYLFCI</sequence>
<accession>A0ACC0SIS4</accession>
<dbReference type="Proteomes" id="UP000006729">
    <property type="component" value="Chromosome 8"/>
</dbReference>
<gene>
    <name evidence="1" type="ORF">POPTR_008G005850v4</name>
</gene>
<dbReference type="EMBL" id="CM009297">
    <property type="protein sequence ID" value="KAI9389137.1"/>
    <property type="molecule type" value="Genomic_DNA"/>
</dbReference>
<comment type="caution">
    <text evidence="1">The sequence shown here is derived from an EMBL/GenBank/DDBJ whole genome shotgun (WGS) entry which is preliminary data.</text>
</comment>
<protein>
    <submittedName>
        <fullName evidence="1">Uncharacterized protein</fullName>
    </submittedName>
</protein>
<proteinExistence type="predicted"/>
<name>A0ACC0SIS4_POPTR</name>
<evidence type="ECO:0000313" key="1">
    <source>
        <dbReference type="EMBL" id="KAI9389137.1"/>
    </source>
</evidence>